<evidence type="ECO:0008006" key="3">
    <source>
        <dbReference type="Google" id="ProtNLM"/>
    </source>
</evidence>
<dbReference type="RefSeq" id="WP_131899735.1">
    <property type="nucleotide sequence ID" value="NZ_SMKZ01000048.1"/>
</dbReference>
<proteinExistence type="predicted"/>
<reference evidence="1 2" key="1">
    <citation type="submission" date="2019-03" db="EMBL/GenBank/DDBJ databases">
        <title>Draft genome sequences of novel Actinobacteria.</title>
        <authorList>
            <person name="Sahin N."/>
            <person name="Ay H."/>
            <person name="Saygin H."/>
        </authorList>
    </citation>
    <scope>NUCLEOTIDE SEQUENCE [LARGE SCALE GENOMIC DNA]</scope>
    <source>
        <strain evidence="1 2">5K138</strain>
    </source>
</reference>
<name>A0A4V2Z0D7_9ACTN</name>
<organism evidence="1 2">
    <name type="scientific">Jiangella asiatica</name>
    <dbReference type="NCBI Taxonomy" id="2530372"/>
    <lineage>
        <taxon>Bacteria</taxon>
        <taxon>Bacillati</taxon>
        <taxon>Actinomycetota</taxon>
        <taxon>Actinomycetes</taxon>
        <taxon>Jiangellales</taxon>
        <taxon>Jiangellaceae</taxon>
        <taxon>Jiangella</taxon>
    </lineage>
</organism>
<dbReference type="EMBL" id="SMKZ01000048">
    <property type="protein sequence ID" value="TDE00598.1"/>
    <property type="molecule type" value="Genomic_DNA"/>
</dbReference>
<dbReference type="AlphaFoldDB" id="A0A4V2Z0D7"/>
<protein>
    <recommendedName>
        <fullName evidence="3">DUF5615 domain-containing protein</fullName>
    </recommendedName>
</protein>
<keyword evidence="2" id="KW-1185">Reference proteome</keyword>
<evidence type="ECO:0000313" key="1">
    <source>
        <dbReference type="EMBL" id="TDE00598.1"/>
    </source>
</evidence>
<dbReference type="Proteomes" id="UP000294739">
    <property type="component" value="Unassembled WGS sequence"/>
</dbReference>
<accession>A0A4V2Z0D7</accession>
<gene>
    <name evidence="1" type="ORF">E1269_25125</name>
</gene>
<dbReference type="InParanoid" id="A0A4V2Z0D7"/>
<evidence type="ECO:0000313" key="2">
    <source>
        <dbReference type="Proteomes" id="UP000294739"/>
    </source>
</evidence>
<comment type="caution">
    <text evidence="1">The sequence shown here is derived from an EMBL/GenBank/DDBJ whole genome shotgun (WGS) entry which is preliminary data.</text>
</comment>
<sequence>MPSDRTMIQFLLDEHYPAWLAENLTADGIDTVALMAHRPTSGALTTPAYSKLRSLNAGLS</sequence>
<dbReference type="OrthoDB" id="5071614at2"/>